<reference evidence="2 3" key="1">
    <citation type="journal article" date="2024" name="Front Chem Biol">
        <title>Unveiling the potential of Daldinia eschscholtzii MFLUCC 19-0629 through bioactivity and bioinformatics studies for enhanced sustainable agriculture production.</title>
        <authorList>
            <person name="Brooks S."/>
            <person name="Weaver J.A."/>
            <person name="Klomchit A."/>
            <person name="Alharthi S.A."/>
            <person name="Onlamun T."/>
            <person name="Nurani R."/>
            <person name="Vong T.K."/>
            <person name="Alberti F."/>
            <person name="Greco C."/>
        </authorList>
    </citation>
    <scope>NUCLEOTIDE SEQUENCE [LARGE SCALE GENOMIC DNA]</scope>
    <source>
        <strain evidence="2">MFLUCC 19-0629</strain>
    </source>
</reference>
<dbReference type="EMBL" id="JBANMG010000010">
    <property type="protein sequence ID" value="KAK6948655.1"/>
    <property type="molecule type" value="Genomic_DNA"/>
</dbReference>
<dbReference type="InterPro" id="IPR002818">
    <property type="entry name" value="DJ-1/PfpI"/>
</dbReference>
<accession>A0AAX6M7N0</accession>
<evidence type="ECO:0000259" key="1">
    <source>
        <dbReference type="Pfam" id="PF01965"/>
    </source>
</evidence>
<name>A0AAX6M7N0_9PEZI</name>
<evidence type="ECO:0000313" key="2">
    <source>
        <dbReference type="EMBL" id="KAK6948655.1"/>
    </source>
</evidence>
<dbReference type="SUPFAM" id="SSF52317">
    <property type="entry name" value="Class I glutamine amidotransferase-like"/>
    <property type="match status" value="1"/>
</dbReference>
<gene>
    <name evidence="2" type="ORF">Daesc_010425</name>
</gene>
<proteinExistence type="predicted"/>
<feature type="domain" description="DJ-1/PfpI" evidence="1">
    <location>
        <begin position="71"/>
        <end position="207"/>
    </location>
</feature>
<dbReference type="InterPro" id="IPR052158">
    <property type="entry name" value="INH-QAR"/>
</dbReference>
<comment type="caution">
    <text evidence="2">The sequence shown here is derived from an EMBL/GenBank/DDBJ whole genome shotgun (WGS) entry which is preliminary data.</text>
</comment>
<protein>
    <recommendedName>
        <fullName evidence="1">DJ-1/PfpI domain-containing protein</fullName>
    </recommendedName>
</protein>
<dbReference type="PANTHER" id="PTHR43130">
    <property type="entry name" value="ARAC-FAMILY TRANSCRIPTIONAL REGULATOR"/>
    <property type="match status" value="1"/>
</dbReference>
<dbReference type="Pfam" id="PF01965">
    <property type="entry name" value="DJ-1_PfpI"/>
    <property type="match status" value="1"/>
</dbReference>
<sequence length="242" mass="26052">MAAPNAKVYADGTPRHTVRVAVFIPTECQLLDAASVDIIGSMGYEWDRADMWTFRHLLPPVVVDLAPIVEIHYVGVVPAGSLIKVTSNESILATDHYADASVAPGKLDIILVPGPDPAAQREKGALEWLKKQAETPGVDVLSVCTGIFVCGEAGLLKGKTACGPRALQGMIRERGFGEKELVGDKWRWVQDGNFWSGGGVTNGNDLVAAYCRATPRHFPRPTAEVAIETMEVGDRGREYPTG</sequence>
<organism evidence="2 3">
    <name type="scientific">Daldinia eschscholtzii</name>
    <dbReference type="NCBI Taxonomy" id="292717"/>
    <lineage>
        <taxon>Eukaryota</taxon>
        <taxon>Fungi</taxon>
        <taxon>Dikarya</taxon>
        <taxon>Ascomycota</taxon>
        <taxon>Pezizomycotina</taxon>
        <taxon>Sordariomycetes</taxon>
        <taxon>Xylariomycetidae</taxon>
        <taxon>Xylariales</taxon>
        <taxon>Hypoxylaceae</taxon>
        <taxon>Daldinia</taxon>
    </lineage>
</organism>
<dbReference type="AlphaFoldDB" id="A0AAX6M7N0"/>
<dbReference type="PANTHER" id="PTHR43130:SF7">
    <property type="entry name" value="DJ-1_PFPI DOMAIN-CONTAINING PROTEIN"/>
    <property type="match status" value="1"/>
</dbReference>
<dbReference type="Gene3D" id="3.40.50.880">
    <property type="match status" value="1"/>
</dbReference>
<dbReference type="Proteomes" id="UP001369815">
    <property type="component" value="Unassembled WGS sequence"/>
</dbReference>
<evidence type="ECO:0000313" key="3">
    <source>
        <dbReference type="Proteomes" id="UP001369815"/>
    </source>
</evidence>
<keyword evidence="3" id="KW-1185">Reference proteome</keyword>
<dbReference type="InterPro" id="IPR029062">
    <property type="entry name" value="Class_I_gatase-like"/>
</dbReference>